<keyword evidence="6 8" id="KW-1133">Transmembrane helix</keyword>
<feature type="transmembrane region" description="Helical" evidence="8">
    <location>
        <begin position="380"/>
        <end position="399"/>
    </location>
</feature>
<dbReference type="PANTHER" id="PTHR43124">
    <property type="entry name" value="PURINE EFFLUX PUMP PBUE"/>
    <property type="match status" value="1"/>
</dbReference>
<dbReference type="NCBIfam" id="TIGR00710">
    <property type="entry name" value="efflux_Bcr_CflA"/>
    <property type="match status" value="1"/>
</dbReference>
<dbReference type="Proteomes" id="UP000285478">
    <property type="component" value="Chromosome"/>
</dbReference>
<keyword evidence="5 8" id="KW-0812">Transmembrane</keyword>
<evidence type="ECO:0000256" key="4">
    <source>
        <dbReference type="ARBA" id="ARBA00022475"/>
    </source>
</evidence>
<sequence length="407" mass="44479">MPSLSSSNPSAANLSPMFLIVVVAMIGMLAPFTIDTYLPSFPAIEAELSANRDLLSQTLAIYLISFALATLFWGPMADRWGRKPIILISLVGYLAASILSALAQNIETLLLGRALQGTMLAGSLVASRAMLRDFFQGDEAQKAMALMMMLFTAAPALAPIIGGWLEMHLGWRSVFYFLAIYSVIIIMLFSLRVKESQSPEHVQSIHPLRILKGYWQSLVHPQFLRLVAAQGFIIGGFFVYVAGAASVVFDHLKLGERDFWILFVPVVSGVLVGSILIHRLTHRFKATTLINVAFALASLAVIINLIFESFLPVQAWLVIAPLVLYSFAFAMANPGLSLVALDCLPSQRGLASSVQSLFQMGMAGLVAALVVPYVQHSLQWMAISQAILVMLALLLWLSVRRQIQTTA</sequence>
<evidence type="ECO:0000256" key="6">
    <source>
        <dbReference type="ARBA" id="ARBA00022989"/>
    </source>
</evidence>
<feature type="transmembrane region" description="Helical" evidence="8">
    <location>
        <begin position="313"/>
        <end position="336"/>
    </location>
</feature>
<comment type="subcellular location">
    <subcellularLocation>
        <location evidence="8">Cell inner membrane</location>
        <topology evidence="8">Multi-pass membrane protein</topology>
    </subcellularLocation>
    <subcellularLocation>
        <location evidence="1">Cell membrane</location>
        <topology evidence="1">Multi-pass membrane protein</topology>
    </subcellularLocation>
</comment>
<dbReference type="KEGG" id="htr:EPV75_09165"/>
<dbReference type="GO" id="GO:0042910">
    <property type="term" value="F:xenobiotic transmembrane transporter activity"/>
    <property type="evidence" value="ECO:0007669"/>
    <property type="project" value="InterPro"/>
</dbReference>
<feature type="transmembrane region" description="Helical" evidence="8">
    <location>
        <begin position="223"/>
        <end position="247"/>
    </location>
</feature>
<dbReference type="PANTHER" id="PTHR43124:SF3">
    <property type="entry name" value="CHLORAMPHENICOL EFFLUX PUMP RV0191"/>
    <property type="match status" value="1"/>
</dbReference>
<feature type="transmembrane region" description="Helical" evidence="8">
    <location>
        <begin position="54"/>
        <end position="73"/>
    </location>
</feature>
<feature type="domain" description="Major facilitator superfamily (MFS) profile" evidence="9">
    <location>
        <begin position="19"/>
        <end position="404"/>
    </location>
</feature>
<keyword evidence="11" id="KW-1185">Reference proteome</keyword>
<feature type="transmembrane region" description="Helical" evidence="8">
    <location>
        <begin position="289"/>
        <end position="307"/>
    </location>
</feature>
<dbReference type="GO" id="GO:0005886">
    <property type="term" value="C:plasma membrane"/>
    <property type="evidence" value="ECO:0007669"/>
    <property type="project" value="UniProtKB-SubCell"/>
</dbReference>
<keyword evidence="7 8" id="KW-0472">Membrane</keyword>
<dbReference type="InterPro" id="IPR050189">
    <property type="entry name" value="MFS_Efflux_Transporters"/>
</dbReference>
<evidence type="ECO:0000256" key="5">
    <source>
        <dbReference type="ARBA" id="ARBA00022692"/>
    </source>
</evidence>
<dbReference type="Gene3D" id="1.20.1720.10">
    <property type="entry name" value="Multidrug resistance protein D"/>
    <property type="match status" value="1"/>
</dbReference>
<dbReference type="AlphaFoldDB" id="A0A410H4I1"/>
<keyword evidence="4" id="KW-1003">Cell membrane</keyword>
<evidence type="ECO:0000256" key="8">
    <source>
        <dbReference type="RuleBase" id="RU365088"/>
    </source>
</evidence>
<reference evidence="10 11" key="1">
    <citation type="journal article" date="2018" name="Environ. Microbiol.">
        <title>Genomes of ubiquitous marine and hypersaline Hydrogenovibrio, Thiomicrorhabdus and Thiomicrospira spp. encode a diversity of mechanisms to sustain chemolithoautotrophy in heterogeneous environments.</title>
        <authorList>
            <person name="Scott K.M."/>
            <person name="Williams J."/>
            <person name="Porter C.M.B."/>
            <person name="Russel S."/>
            <person name="Harmer T.L."/>
            <person name="Paul J.H."/>
            <person name="Antonen K.M."/>
            <person name="Bridges M.K."/>
            <person name="Camper G.J."/>
            <person name="Campla C.K."/>
            <person name="Casella L.G."/>
            <person name="Chase E."/>
            <person name="Conrad J.W."/>
            <person name="Cruz M.C."/>
            <person name="Dunlap D.S."/>
            <person name="Duran L."/>
            <person name="Fahsbender E.M."/>
            <person name="Goldsmith D.B."/>
            <person name="Keeley R.F."/>
            <person name="Kondoff M.R."/>
            <person name="Kussy B.I."/>
            <person name="Lane M.K."/>
            <person name="Lawler S."/>
            <person name="Leigh B.A."/>
            <person name="Lewis C."/>
            <person name="Lostal L.M."/>
            <person name="Marking D."/>
            <person name="Mancera P.A."/>
            <person name="McClenthan E.C."/>
            <person name="McIntyre E.A."/>
            <person name="Mine J.A."/>
            <person name="Modi S."/>
            <person name="Moore B.D."/>
            <person name="Morgan W.A."/>
            <person name="Nelson K.M."/>
            <person name="Nguyen K.N."/>
            <person name="Ogburn N."/>
            <person name="Parrino D.G."/>
            <person name="Pedapudi A.D."/>
            <person name="Pelham R.P."/>
            <person name="Preece A.M."/>
            <person name="Rampersad E.A."/>
            <person name="Richardson J.C."/>
            <person name="Rodgers C.M."/>
            <person name="Schaffer B.L."/>
            <person name="Sheridan N.E."/>
            <person name="Solone M.R."/>
            <person name="Staley Z.R."/>
            <person name="Tabuchi M."/>
            <person name="Waide R.J."/>
            <person name="Wanjugi P.W."/>
            <person name="Young S."/>
            <person name="Clum A."/>
            <person name="Daum C."/>
            <person name="Huntemann M."/>
            <person name="Ivanova N."/>
            <person name="Kyrpides N."/>
            <person name="Mikhailova N."/>
            <person name="Palaniappan K."/>
            <person name="Pillay M."/>
            <person name="Reddy T.B.K."/>
            <person name="Shapiro N."/>
            <person name="Stamatis D."/>
            <person name="Varghese N."/>
            <person name="Woyke T."/>
            <person name="Boden R."/>
            <person name="Freyermuth S.K."/>
            <person name="Kerfeld C.A."/>
        </authorList>
    </citation>
    <scope>NUCLEOTIDE SEQUENCE [LARGE SCALE GENOMIC DNA]</scope>
    <source>
        <strain evidence="10 11">JR-2</strain>
    </source>
</reference>
<gene>
    <name evidence="10" type="ORF">EPV75_09165</name>
</gene>
<dbReference type="RefSeq" id="WP_128385178.1">
    <property type="nucleotide sequence ID" value="NZ_CP035033.1"/>
</dbReference>
<evidence type="ECO:0000256" key="1">
    <source>
        <dbReference type="ARBA" id="ARBA00004651"/>
    </source>
</evidence>
<dbReference type="InterPro" id="IPR011701">
    <property type="entry name" value="MFS"/>
</dbReference>
<feature type="transmembrane region" description="Helical" evidence="8">
    <location>
        <begin position="171"/>
        <end position="191"/>
    </location>
</feature>
<dbReference type="CDD" id="cd17320">
    <property type="entry name" value="MFS_MdfA_MDR_like"/>
    <property type="match status" value="1"/>
</dbReference>
<keyword evidence="8" id="KW-0997">Cell inner membrane</keyword>
<evidence type="ECO:0000313" key="10">
    <source>
        <dbReference type="EMBL" id="QAB15829.1"/>
    </source>
</evidence>
<evidence type="ECO:0000256" key="7">
    <source>
        <dbReference type="ARBA" id="ARBA00023136"/>
    </source>
</evidence>
<feature type="transmembrane region" description="Helical" evidence="8">
    <location>
        <begin position="143"/>
        <end position="165"/>
    </location>
</feature>
<feature type="transmembrane region" description="Helical" evidence="8">
    <location>
        <begin position="110"/>
        <end position="131"/>
    </location>
</feature>
<evidence type="ECO:0000256" key="2">
    <source>
        <dbReference type="ARBA" id="ARBA00006236"/>
    </source>
</evidence>
<evidence type="ECO:0000313" key="11">
    <source>
        <dbReference type="Proteomes" id="UP000285478"/>
    </source>
</evidence>
<feature type="transmembrane region" description="Helical" evidence="8">
    <location>
        <begin position="259"/>
        <end position="277"/>
    </location>
</feature>
<accession>A0A410H4I1</accession>
<keyword evidence="3 8" id="KW-0813">Transport</keyword>
<name>A0A410H4I1_9GAMM</name>
<dbReference type="PROSITE" id="PS50850">
    <property type="entry name" value="MFS"/>
    <property type="match status" value="1"/>
</dbReference>
<dbReference type="SUPFAM" id="SSF103473">
    <property type="entry name" value="MFS general substrate transporter"/>
    <property type="match status" value="1"/>
</dbReference>
<proteinExistence type="inferred from homology"/>
<dbReference type="GO" id="GO:1990961">
    <property type="term" value="P:xenobiotic detoxification by transmembrane export across the plasma membrane"/>
    <property type="evidence" value="ECO:0007669"/>
    <property type="project" value="InterPro"/>
</dbReference>
<dbReference type="InterPro" id="IPR004812">
    <property type="entry name" value="Efflux_drug-R_Bcr/CmlA"/>
</dbReference>
<organism evidence="10 11">
    <name type="scientific">Hydrogenovibrio thermophilus</name>
    <dbReference type="NCBI Taxonomy" id="265883"/>
    <lineage>
        <taxon>Bacteria</taxon>
        <taxon>Pseudomonadati</taxon>
        <taxon>Pseudomonadota</taxon>
        <taxon>Gammaproteobacteria</taxon>
        <taxon>Thiotrichales</taxon>
        <taxon>Piscirickettsiaceae</taxon>
        <taxon>Hydrogenovibrio</taxon>
    </lineage>
</organism>
<dbReference type="InterPro" id="IPR036259">
    <property type="entry name" value="MFS_trans_sf"/>
</dbReference>
<feature type="transmembrane region" description="Helical" evidence="8">
    <location>
        <begin position="12"/>
        <end position="34"/>
    </location>
</feature>
<dbReference type="Pfam" id="PF07690">
    <property type="entry name" value="MFS_1"/>
    <property type="match status" value="1"/>
</dbReference>
<evidence type="ECO:0000259" key="9">
    <source>
        <dbReference type="PROSITE" id="PS50850"/>
    </source>
</evidence>
<comment type="similarity">
    <text evidence="2 8">Belongs to the major facilitator superfamily. Bcr/CmlA family.</text>
</comment>
<evidence type="ECO:0000256" key="3">
    <source>
        <dbReference type="ARBA" id="ARBA00022448"/>
    </source>
</evidence>
<feature type="transmembrane region" description="Helical" evidence="8">
    <location>
        <begin position="85"/>
        <end position="104"/>
    </location>
</feature>
<dbReference type="InterPro" id="IPR020846">
    <property type="entry name" value="MFS_dom"/>
</dbReference>
<dbReference type="EMBL" id="CP035033">
    <property type="protein sequence ID" value="QAB15829.1"/>
    <property type="molecule type" value="Genomic_DNA"/>
</dbReference>
<feature type="transmembrane region" description="Helical" evidence="8">
    <location>
        <begin position="357"/>
        <end position="374"/>
    </location>
</feature>
<protein>
    <recommendedName>
        <fullName evidence="8">Bcr/CflA family efflux transporter</fullName>
    </recommendedName>
</protein>